<keyword evidence="10" id="KW-1185">Reference proteome</keyword>
<dbReference type="Pfam" id="PF01850">
    <property type="entry name" value="PIN"/>
    <property type="match status" value="1"/>
</dbReference>
<comment type="cofactor">
    <cofactor evidence="1">
        <name>Mg(2+)</name>
        <dbReference type="ChEBI" id="CHEBI:18420"/>
    </cofactor>
</comment>
<keyword evidence="3" id="KW-0540">Nuclease</keyword>
<dbReference type="CDD" id="cd18744">
    <property type="entry name" value="PIN_VapC4-5_FitB-like"/>
    <property type="match status" value="1"/>
</dbReference>
<dbReference type="EMBL" id="ANNX02000013">
    <property type="protein sequence ID" value="KYC43492.1"/>
    <property type="molecule type" value="Genomic_DNA"/>
</dbReference>
<evidence type="ECO:0000256" key="2">
    <source>
        <dbReference type="ARBA" id="ARBA00022649"/>
    </source>
</evidence>
<dbReference type="RefSeq" id="WP_017743967.1">
    <property type="nucleotide sequence ID" value="NZ_KQ976354.1"/>
</dbReference>
<dbReference type="PANTHER" id="PTHR33653">
    <property type="entry name" value="RIBONUCLEASE VAPC2"/>
    <property type="match status" value="1"/>
</dbReference>
<evidence type="ECO:0000256" key="4">
    <source>
        <dbReference type="ARBA" id="ARBA00022723"/>
    </source>
</evidence>
<accession>A0A139XFU4</accession>
<proteinExistence type="inferred from homology"/>
<keyword evidence="2" id="KW-1277">Toxin-antitoxin system</keyword>
<protein>
    <submittedName>
        <fullName evidence="9">Twitching motility protein PilT</fullName>
    </submittedName>
</protein>
<dbReference type="OrthoDB" id="531354at2"/>
<dbReference type="Gene3D" id="3.40.50.1010">
    <property type="entry name" value="5'-nuclease"/>
    <property type="match status" value="1"/>
</dbReference>
<evidence type="ECO:0000313" key="10">
    <source>
        <dbReference type="Proteomes" id="UP000076925"/>
    </source>
</evidence>
<dbReference type="InterPro" id="IPR050556">
    <property type="entry name" value="Type_II_TA_system_RNase"/>
</dbReference>
<evidence type="ECO:0000313" key="9">
    <source>
        <dbReference type="EMBL" id="KYC43492.1"/>
    </source>
</evidence>
<dbReference type="SUPFAM" id="SSF88723">
    <property type="entry name" value="PIN domain-like"/>
    <property type="match status" value="1"/>
</dbReference>
<dbReference type="InterPro" id="IPR029060">
    <property type="entry name" value="PIN-like_dom_sf"/>
</dbReference>
<dbReference type="PANTHER" id="PTHR33653:SF1">
    <property type="entry name" value="RIBONUCLEASE VAPC2"/>
    <property type="match status" value="1"/>
</dbReference>
<feature type="domain" description="PIN" evidence="8">
    <location>
        <begin position="3"/>
        <end position="124"/>
    </location>
</feature>
<evidence type="ECO:0000256" key="6">
    <source>
        <dbReference type="ARBA" id="ARBA00022842"/>
    </source>
</evidence>
<comment type="caution">
    <text evidence="9">The sequence shown here is derived from an EMBL/GenBank/DDBJ whole genome shotgun (WGS) entry which is preliminary data.</text>
</comment>
<evidence type="ECO:0000256" key="7">
    <source>
        <dbReference type="ARBA" id="ARBA00038093"/>
    </source>
</evidence>
<dbReference type="Proteomes" id="UP000076925">
    <property type="component" value="Unassembled WGS sequence"/>
</dbReference>
<keyword evidence="4" id="KW-0479">Metal-binding</keyword>
<evidence type="ECO:0000256" key="1">
    <source>
        <dbReference type="ARBA" id="ARBA00001946"/>
    </source>
</evidence>
<reference evidence="9 10" key="1">
    <citation type="journal article" date="2013" name="Genome Biol. Evol.">
        <title>Genomes of Stigonematalean cyanobacteria (subsection V) and the evolution of oxygenic photosynthesis from prokaryotes to plastids.</title>
        <authorList>
            <person name="Dagan T."/>
            <person name="Roettger M."/>
            <person name="Stucken K."/>
            <person name="Landan G."/>
            <person name="Koch R."/>
            <person name="Major P."/>
            <person name="Gould S.B."/>
            <person name="Goremykin V.V."/>
            <person name="Rippka R."/>
            <person name="Tandeau de Marsac N."/>
            <person name="Gugger M."/>
            <person name="Lockhart P.J."/>
            <person name="Allen J.F."/>
            <person name="Brune I."/>
            <person name="Maus I."/>
            <person name="Puhler A."/>
            <person name="Martin W.F."/>
        </authorList>
    </citation>
    <scope>NUCLEOTIDE SEQUENCE [LARGE SCALE GENOMIC DNA]</scope>
    <source>
        <strain evidence="9 10">PCC 7110</strain>
    </source>
</reference>
<evidence type="ECO:0000256" key="5">
    <source>
        <dbReference type="ARBA" id="ARBA00022801"/>
    </source>
</evidence>
<keyword evidence="6" id="KW-0460">Magnesium</keyword>
<comment type="similarity">
    <text evidence="7">Belongs to the PINc/VapC protein family.</text>
</comment>
<dbReference type="AlphaFoldDB" id="A0A139XFU4"/>
<dbReference type="GO" id="GO:0016787">
    <property type="term" value="F:hydrolase activity"/>
    <property type="evidence" value="ECO:0007669"/>
    <property type="project" value="UniProtKB-KW"/>
</dbReference>
<keyword evidence="5" id="KW-0378">Hydrolase</keyword>
<name>A0A139XFU4_9CYAN</name>
<dbReference type="GO" id="GO:0046872">
    <property type="term" value="F:metal ion binding"/>
    <property type="evidence" value="ECO:0007669"/>
    <property type="project" value="UniProtKB-KW"/>
</dbReference>
<gene>
    <name evidence="9" type="ORF">WA1_10525</name>
</gene>
<dbReference type="STRING" id="128403.WA1_10525"/>
<sequence length="138" mass="15886">MGYLLDTNILTAILKKNQKIINKLEEVRFLRQEVFISCVAYYESKRGLIYANATRQLSELNEVCTNYKILFLDNLEIFERACEIHLDLKRRGNRLEDADILIAATAITHGLILVSHDSDMQRVPGISLEDWLQTESSV</sequence>
<organism evidence="9 10">
    <name type="scientific">Scytonema hofmannii PCC 7110</name>
    <dbReference type="NCBI Taxonomy" id="128403"/>
    <lineage>
        <taxon>Bacteria</taxon>
        <taxon>Bacillati</taxon>
        <taxon>Cyanobacteriota</taxon>
        <taxon>Cyanophyceae</taxon>
        <taxon>Nostocales</taxon>
        <taxon>Scytonemataceae</taxon>
        <taxon>Scytonema</taxon>
    </lineage>
</organism>
<evidence type="ECO:0000259" key="8">
    <source>
        <dbReference type="Pfam" id="PF01850"/>
    </source>
</evidence>
<dbReference type="InterPro" id="IPR002716">
    <property type="entry name" value="PIN_dom"/>
</dbReference>
<evidence type="ECO:0000256" key="3">
    <source>
        <dbReference type="ARBA" id="ARBA00022722"/>
    </source>
</evidence>
<dbReference type="GO" id="GO:0004518">
    <property type="term" value="F:nuclease activity"/>
    <property type="evidence" value="ECO:0007669"/>
    <property type="project" value="UniProtKB-KW"/>
</dbReference>